<dbReference type="Proteomes" id="UP000028547">
    <property type="component" value="Unassembled WGS sequence"/>
</dbReference>
<dbReference type="InterPro" id="IPR006905">
    <property type="entry name" value="Flavin_halogenase"/>
</dbReference>
<evidence type="ECO:0000313" key="2">
    <source>
        <dbReference type="Proteomes" id="UP000028547"/>
    </source>
</evidence>
<reference evidence="1 2" key="1">
    <citation type="submission" date="2014-07" db="EMBL/GenBank/DDBJ databases">
        <title>Draft Genome Sequence of Gephyronic Acid Producer, Cystobacter violaceus Strain Cb vi76.</title>
        <authorList>
            <person name="Stevens D.C."/>
            <person name="Young J."/>
            <person name="Carmichael R."/>
            <person name="Tan J."/>
            <person name="Taylor R.E."/>
        </authorList>
    </citation>
    <scope>NUCLEOTIDE SEQUENCE [LARGE SCALE GENOMIC DNA]</scope>
    <source>
        <strain evidence="1 2">Cb vi76</strain>
    </source>
</reference>
<evidence type="ECO:0008006" key="3">
    <source>
        <dbReference type="Google" id="ProtNLM"/>
    </source>
</evidence>
<dbReference type="Gene3D" id="3.30.9.100">
    <property type="match status" value="1"/>
</dbReference>
<dbReference type="PANTHER" id="PTHR43747:SF1">
    <property type="entry name" value="SLR1998 PROTEIN"/>
    <property type="match status" value="1"/>
</dbReference>
<dbReference type="InterPro" id="IPR036188">
    <property type="entry name" value="FAD/NAD-bd_sf"/>
</dbReference>
<dbReference type="Pfam" id="PF04820">
    <property type="entry name" value="Trp_halogenase"/>
    <property type="match status" value="1"/>
</dbReference>
<evidence type="ECO:0000313" key="1">
    <source>
        <dbReference type="EMBL" id="KFA87004.1"/>
    </source>
</evidence>
<dbReference type="GO" id="GO:0004497">
    <property type="term" value="F:monooxygenase activity"/>
    <property type="evidence" value="ECO:0007669"/>
    <property type="project" value="InterPro"/>
</dbReference>
<dbReference type="PANTHER" id="PTHR43747">
    <property type="entry name" value="FAD-BINDING PROTEIN"/>
    <property type="match status" value="1"/>
</dbReference>
<gene>
    <name evidence="1" type="ORF">Q664_50700</name>
</gene>
<dbReference type="AlphaFoldDB" id="A0A084SEW9"/>
<proteinExistence type="predicted"/>
<accession>A0A084SEW9</accession>
<organism evidence="1 2">
    <name type="scientific">Archangium violaceum Cb vi76</name>
    <dbReference type="NCBI Taxonomy" id="1406225"/>
    <lineage>
        <taxon>Bacteria</taxon>
        <taxon>Pseudomonadati</taxon>
        <taxon>Myxococcota</taxon>
        <taxon>Myxococcia</taxon>
        <taxon>Myxococcales</taxon>
        <taxon>Cystobacterineae</taxon>
        <taxon>Archangiaceae</taxon>
        <taxon>Archangium</taxon>
    </lineage>
</organism>
<name>A0A084SEW9_9BACT</name>
<dbReference type="RefSeq" id="WP_043413842.1">
    <property type="nucleotide sequence ID" value="NZ_JPMI01000407.1"/>
</dbReference>
<dbReference type="SUPFAM" id="SSF51905">
    <property type="entry name" value="FAD/NAD(P)-binding domain"/>
    <property type="match status" value="1"/>
</dbReference>
<sequence length="336" mass="36676">MTTLIMGAGTAGAALAVLLARDGHEVALIGPPPEREAQRIGESLPGFAAHWLRRHTLPGPLDPDSPHWTIPGSLTAWNGPPLAKSYLGDPWGAHFRLDRQAFDQRLYDAALSAGARAHPGLAVARERTAQGWTVTLASGETLAGDLLVDATGRRAWATREWRAGEEQQPSLIGVWAVGRETQLKDRRTMTETGSAGWWYGCLLPAGRALACLHCDKETAATLIREPRRWWALLAETKVLPRIAAPDDFVDARPRGTDARGVMRRPFVGERWIAIGDAALAFDPIASHGISFALFSAQAAHRWLASQDAEAYAAFCEEQWRAYSARRAEFYAESSSP</sequence>
<dbReference type="Gene3D" id="3.50.50.60">
    <property type="entry name" value="FAD/NAD(P)-binding domain"/>
    <property type="match status" value="1"/>
</dbReference>
<protein>
    <recommendedName>
        <fullName evidence="3">FAD-binding domain-containing protein</fullName>
    </recommendedName>
</protein>
<dbReference type="InterPro" id="IPR050816">
    <property type="entry name" value="Flavin-dep_Halogenase_NPB"/>
</dbReference>
<comment type="caution">
    <text evidence="1">The sequence shown here is derived from an EMBL/GenBank/DDBJ whole genome shotgun (WGS) entry which is preliminary data.</text>
</comment>
<dbReference type="EMBL" id="JPMI01000407">
    <property type="protein sequence ID" value="KFA87004.1"/>
    <property type="molecule type" value="Genomic_DNA"/>
</dbReference>